<name>A0A8K0DNR8_9ROSA</name>
<dbReference type="Gene3D" id="2.20.25.80">
    <property type="entry name" value="WRKY domain"/>
    <property type="match status" value="1"/>
</dbReference>
<feature type="region of interest" description="Disordered" evidence="6">
    <location>
        <begin position="196"/>
        <end position="247"/>
    </location>
</feature>
<dbReference type="SUPFAM" id="SSF118290">
    <property type="entry name" value="WRKY DNA-binding domain"/>
    <property type="match status" value="1"/>
</dbReference>
<evidence type="ECO:0000256" key="1">
    <source>
        <dbReference type="ARBA" id="ARBA00004123"/>
    </source>
</evidence>
<evidence type="ECO:0000256" key="5">
    <source>
        <dbReference type="ARBA" id="ARBA00023242"/>
    </source>
</evidence>
<accession>A0A8K0DNR8</accession>
<gene>
    <name evidence="8" type="ORF">FNV43_RR26150</name>
</gene>
<dbReference type="InterPro" id="IPR003657">
    <property type="entry name" value="WRKY_dom"/>
</dbReference>
<feature type="compositionally biased region" description="Polar residues" evidence="6">
    <location>
        <begin position="1"/>
        <end position="10"/>
    </location>
</feature>
<comment type="subcellular location">
    <subcellularLocation>
        <location evidence="1">Nucleus</location>
    </subcellularLocation>
</comment>
<organism evidence="8 9">
    <name type="scientific">Rhamnella rubrinervis</name>
    <dbReference type="NCBI Taxonomy" id="2594499"/>
    <lineage>
        <taxon>Eukaryota</taxon>
        <taxon>Viridiplantae</taxon>
        <taxon>Streptophyta</taxon>
        <taxon>Embryophyta</taxon>
        <taxon>Tracheophyta</taxon>
        <taxon>Spermatophyta</taxon>
        <taxon>Magnoliopsida</taxon>
        <taxon>eudicotyledons</taxon>
        <taxon>Gunneridae</taxon>
        <taxon>Pentapetalae</taxon>
        <taxon>rosids</taxon>
        <taxon>fabids</taxon>
        <taxon>Rosales</taxon>
        <taxon>Rhamnaceae</taxon>
        <taxon>rhamnoid group</taxon>
        <taxon>Rhamneae</taxon>
        <taxon>Rhamnella</taxon>
    </lineage>
</organism>
<dbReference type="PANTHER" id="PTHR31429:SF97">
    <property type="entry name" value="WRKY TRANSCRIPTION FACTOR 36-RELATED"/>
    <property type="match status" value="1"/>
</dbReference>
<feature type="compositionally biased region" description="Basic and acidic residues" evidence="6">
    <location>
        <begin position="116"/>
        <end position="126"/>
    </location>
</feature>
<keyword evidence="4" id="KW-0804">Transcription</keyword>
<evidence type="ECO:0000259" key="7">
    <source>
        <dbReference type="PROSITE" id="PS50811"/>
    </source>
</evidence>
<dbReference type="Pfam" id="PF03106">
    <property type="entry name" value="WRKY"/>
    <property type="match status" value="1"/>
</dbReference>
<dbReference type="InterPro" id="IPR036576">
    <property type="entry name" value="WRKY_dom_sf"/>
</dbReference>
<proteinExistence type="predicted"/>
<feature type="compositionally biased region" description="Polar residues" evidence="6">
    <location>
        <begin position="213"/>
        <end position="228"/>
    </location>
</feature>
<evidence type="ECO:0000256" key="2">
    <source>
        <dbReference type="ARBA" id="ARBA00023015"/>
    </source>
</evidence>
<dbReference type="InterPro" id="IPR044810">
    <property type="entry name" value="WRKY_plant"/>
</dbReference>
<dbReference type="PROSITE" id="PS50811">
    <property type="entry name" value="WRKY"/>
    <property type="match status" value="1"/>
</dbReference>
<evidence type="ECO:0000313" key="8">
    <source>
        <dbReference type="EMBL" id="KAF3431419.1"/>
    </source>
</evidence>
<keyword evidence="3" id="KW-0238">DNA-binding</keyword>
<dbReference type="AlphaFoldDB" id="A0A8K0DNR8"/>
<feature type="region of interest" description="Disordered" evidence="6">
    <location>
        <begin position="116"/>
        <end position="135"/>
    </location>
</feature>
<dbReference type="PANTHER" id="PTHR31429">
    <property type="entry name" value="WRKY TRANSCRIPTION FACTOR 36-RELATED"/>
    <property type="match status" value="1"/>
</dbReference>
<keyword evidence="2" id="KW-0805">Transcription regulation</keyword>
<feature type="compositionally biased region" description="Polar residues" evidence="6">
    <location>
        <begin position="52"/>
        <end position="63"/>
    </location>
</feature>
<reference evidence="8" key="1">
    <citation type="submission" date="2020-03" db="EMBL/GenBank/DDBJ databases">
        <title>A high-quality chromosome-level genome assembly of a woody plant with both climbing and erect habits, Rhamnella rubrinervis.</title>
        <authorList>
            <person name="Lu Z."/>
            <person name="Yang Y."/>
            <person name="Zhu X."/>
            <person name="Sun Y."/>
        </authorList>
    </citation>
    <scope>NUCLEOTIDE SEQUENCE</scope>
    <source>
        <strain evidence="8">BYM</strain>
        <tissue evidence="8">Leaf</tissue>
    </source>
</reference>
<dbReference type="SMART" id="SM00774">
    <property type="entry name" value="WRKY"/>
    <property type="match status" value="1"/>
</dbReference>
<dbReference type="GO" id="GO:0043565">
    <property type="term" value="F:sequence-specific DNA binding"/>
    <property type="evidence" value="ECO:0007669"/>
    <property type="project" value="InterPro"/>
</dbReference>
<feature type="compositionally biased region" description="Basic and acidic residues" evidence="6">
    <location>
        <begin position="15"/>
        <end position="32"/>
    </location>
</feature>
<evidence type="ECO:0000256" key="3">
    <source>
        <dbReference type="ARBA" id="ARBA00023125"/>
    </source>
</evidence>
<keyword evidence="9" id="KW-1185">Reference proteome</keyword>
<feature type="domain" description="WRKY" evidence="7">
    <location>
        <begin position="251"/>
        <end position="317"/>
    </location>
</feature>
<feature type="region of interest" description="Disordered" evidence="6">
    <location>
        <begin position="1"/>
        <end position="66"/>
    </location>
</feature>
<keyword evidence="5" id="KW-0539">Nucleus</keyword>
<dbReference type="Proteomes" id="UP000796880">
    <property type="component" value="Unassembled WGS sequence"/>
</dbReference>
<evidence type="ECO:0000256" key="4">
    <source>
        <dbReference type="ARBA" id="ARBA00023163"/>
    </source>
</evidence>
<protein>
    <recommendedName>
        <fullName evidence="7">WRKY domain-containing protein</fullName>
    </recommendedName>
</protein>
<dbReference type="OrthoDB" id="1686353at2759"/>
<dbReference type="GO" id="GO:0005634">
    <property type="term" value="C:nucleus"/>
    <property type="evidence" value="ECO:0007669"/>
    <property type="project" value="UniProtKB-SubCell"/>
</dbReference>
<comment type="caution">
    <text evidence="8">The sequence shown here is derived from an EMBL/GenBank/DDBJ whole genome shotgun (WGS) entry which is preliminary data.</text>
</comment>
<evidence type="ECO:0000313" key="9">
    <source>
        <dbReference type="Proteomes" id="UP000796880"/>
    </source>
</evidence>
<dbReference type="EMBL" id="VOIH02000012">
    <property type="protein sequence ID" value="KAF3431419.1"/>
    <property type="molecule type" value="Genomic_DNA"/>
</dbReference>
<evidence type="ECO:0000256" key="6">
    <source>
        <dbReference type="SAM" id="MobiDB-lite"/>
    </source>
</evidence>
<sequence>MENSNNSDKSSVGVEVKEEKTTISNGHDHEEGTSAEVNKALNADPSAKETNTDQYSSPNSALKNQEDQLKSAKAEMGEVREENERLKLVLARIMKEYQSLQLHFFDILRQEEAKKPENTTAEHHDNNTNQENEEPELVCLSLGKISTADKSKKDEKKTNNVVVITNGRKDHNEELNGGLELGLGCRTSEILKNNISSSDNSFEEPNKEEEQTDQIWSSPSKIQKTTKSSGDDEVSQQTHMKKARVSVRTRCDAPTMNDGCQWRKYGQKIAKGNPCPRAYYRCTVSPSCPVRKQVQRCAEDMSILITTYEGNHDHPLPISATAMASTTSAAVSMLQSPSSSSQPGSFMNTATAPMSTSTPNNNLHGLNFSSFHNPRLPQNFYFPNTSISTSSSHPTITLDLTSNPSSSSHFGRSYNSSSTCLNFSSSSASSWNNYNGFNSVSYGTTPYQSRNYQASGLLNNNGKRPFQEAYNYMNNNINYQNINASKQQSLTETIAAATKAIASNPKFQTALAAALTSVVGNGGSGARENQSAGGTESLTVKNGIGCGPTSFLNRSSSLNSQQLPQGANLGLLPQTLLSLSASKSATLSPAENMDH</sequence>
<dbReference type="FunFam" id="2.20.25.80:FF:000002">
    <property type="entry name" value="probable WRKY transcription factor 31"/>
    <property type="match status" value="1"/>
</dbReference>
<dbReference type="GO" id="GO:0003700">
    <property type="term" value="F:DNA-binding transcription factor activity"/>
    <property type="evidence" value="ECO:0007669"/>
    <property type="project" value="InterPro"/>
</dbReference>